<dbReference type="Gene3D" id="3.40.50.720">
    <property type="entry name" value="NAD(P)-binding Rossmann-like Domain"/>
    <property type="match status" value="1"/>
</dbReference>
<dbReference type="SUPFAM" id="SSF51735">
    <property type="entry name" value="NAD(P)-binding Rossmann-fold domains"/>
    <property type="match status" value="1"/>
</dbReference>
<dbReference type="InterPro" id="IPR036291">
    <property type="entry name" value="NAD(P)-bd_dom_sf"/>
</dbReference>
<dbReference type="PANTHER" id="PTHR43880">
    <property type="entry name" value="ALCOHOL DEHYDROGENASE"/>
    <property type="match status" value="1"/>
</dbReference>
<evidence type="ECO:0000256" key="4">
    <source>
        <dbReference type="ARBA" id="ARBA00023027"/>
    </source>
</evidence>
<accession>A0ABT0JPN9</accession>
<dbReference type="Gene3D" id="3.90.180.10">
    <property type="entry name" value="Medium-chain alcohol dehydrogenases, catalytic domain"/>
    <property type="match status" value="1"/>
</dbReference>
<evidence type="ECO:0000256" key="1">
    <source>
        <dbReference type="ARBA" id="ARBA00022723"/>
    </source>
</evidence>
<keyword evidence="2 5" id="KW-0862">Zinc</keyword>
<dbReference type="SUPFAM" id="SSF50129">
    <property type="entry name" value="GroES-like"/>
    <property type="match status" value="1"/>
</dbReference>
<keyword evidence="1 5" id="KW-0479">Metal-binding</keyword>
<reference evidence="7 8" key="1">
    <citation type="journal article" date="2022" name="Int. J. Syst. Evol. Microbiol.">
        <title>Pseudomonas aegrilactucae sp. nov. and Pseudomonas morbosilactucae sp. nov., pathogens causing bacterial rot of lettuce in Japan.</title>
        <authorList>
            <person name="Sawada H."/>
            <person name="Fujikawa T."/>
            <person name="Satou M."/>
        </authorList>
    </citation>
    <scope>NUCLEOTIDE SEQUENCE [LARGE SCALE GENOMIC DNA]</scope>
    <source>
        <strain evidence="7 8">MAFF 302046</strain>
    </source>
</reference>
<keyword evidence="4" id="KW-0520">NAD</keyword>
<keyword evidence="8" id="KW-1185">Reference proteome</keyword>
<dbReference type="SMART" id="SM00829">
    <property type="entry name" value="PKS_ER"/>
    <property type="match status" value="1"/>
</dbReference>
<name>A0ABT0JPN9_9PSED</name>
<comment type="cofactor">
    <cofactor evidence="5">
        <name>Zn(2+)</name>
        <dbReference type="ChEBI" id="CHEBI:29105"/>
    </cofactor>
</comment>
<dbReference type="RefSeq" id="WP_268263686.1">
    <property type="nucleotide sequence ID" value="NZ_JALQCX010000064.1"/>
</dbReference>
<dbReference type="Pfam" id="PF08240">
    <property type="entry name" value="ADH_N"/>
    <property type="match status" value="1"/>
</dbReference>
<organism evidence="7 8">
    <name type="scientific">Pseudomonas morbosilactucae</name>
    <dbReference type="NCBI Taxonomy" id="2938197"/>
    <lineage>
        <taxon>Bacteria</taxon>
        <taxon>Pseudomonadati</taxon>
        <taxon>Pseudomonadota</taxon>
        <taxon>Gammaproteobacteria</taxon>
        <taxon>Pseudomonadales</taxon>
        <taxon>Pseudomonadaceae</taxon>
        <taxon>Pseudomonas</taxon>
    </lineage>
</organism>
<protein>
    <submittedName>
        <fullName evidence="7">NAD(P)-dependent alcohol dehydrogenase</fullName>
    </submittedName>
</protein>
<comment type="similarity">
    <text evidence="5">Belongs to the zinc-containing alcohol dehydrogenase family.</text>
</comment>
<keyword evidence="3" id="KW-0560">Oxidoreductase</keyword>
<evidence type="ECO:0000313" key="8">
    <source>
        <dbReference type="Proteomes" id="UP001155163"/>
    </source>
</evidence>
<evidence type="ECO:0000259" key="6">
    <source>
        <dbReference type="SMART" id="SM00829"/>
    </source>
</evidence>
<dbReference type="InterPro" id="IPR011032">
    <property type="entry name" value="GroES-like_sf"/>
</dbReference>
<gene>
    <name evidence="7" type="ORF">M1B35_28170</name>
</gene>
<dbReference type="InterPro" id="IPR020843">
    <property type="entry name" value="ER"/>
</dbReference>
<proteinExistence type="inferred from homology"/>
<dbReference type="EMBL" id="JALQCX010000064">
    <property type="protein sequence ID" value="MCK9817904.1"/>
    <property type="molecule type" value="Genomic_DNA"/>
</dbReference>
<dbReference type="InterPro" id="IPR013154">
    <property type="entry name" value="ADH-like_N"/>
</dbReference>
<sequence>MQIKAAVARKAHAPFTVEQAQLDGPRDDEVLVRIVGVGLCHTDLVARDQFIPIALPAVLGHEGAGIVEQVGRHVTRVAPGDRVVISFAHCGHCPRCHEQLPSYCQTFPQLNYSGAREDGSAAIHIGDERVSSNFFGQSSFASHALATERNVVKIDDEQLPLEILGPLGCGLQTGAGAVMRSMACPAGSTLAIFGGGPVGLAAVMAAKIQGCATVILVEPQHGRRELALTLGAHHVIDPTACDVAARIREILPLGVDFAFESSGRESAVEAALAALASHGLLGLAGVPPTPQSAVSINLASLITFGHRLQGIIEGDSDLHGFIPELLAHYKAGRFPFDKLIKTYRLEQINQAIADQASGECIKAVLLP</sequence>
<dbReference type="PROSITE" id="PS00059">
    <property type="entry name" value="ADH_ZINC"/>
    <property type="match status" value="1"/>
</dbReference>
<evidence type="ECO:0000256" key="3">
    <source>
        <dbReference type="ARBA" id="ARBA00023002"/>
    </source>
</evidence>
<dbReference type="CDD" id="cd08278">
    <property type="entry name" value="benzyl_alcohol_DH"/>
    <property type="match status" value="1"/>
</dbReference>
<evidence type="ECO:0000313" key="7">
    <source>
        <dbReference type="EMBL" id="MCK9817904.1"/>
    </source>
</evidence>
<reference evidence="7 8" key="2">
    <citation type="journal article" date="2023" name="Plant Pathol.">
        <title>Dismantling and reorganizing Pseudomonas marginalis sensu#lato.</title>
        <authorList>
            <person name="Sawada H."/>
            <person name="Fujikawa T."/>
            <person name="Satou M."/>
        </authorList>
    </citation>
    <scope>NUCLEOTIDE SEQUENCE [LARGE SCALE GENOMIC DNA]</scope>
    <source>
        <strain evidence="7 8">MAFF 302046</strain>
    </source>
</reference>
<evidence type="ECO:0000256" key="5">
    <source>
        <dbReference type="RuleBase" id="RU361277"/>
    </source>
</evidence>
<dbReference type="InterPro" id="IPR002328">
    <property type="entry name" value="ADH_Zn_CS"/>
</dbReference>
<comment type="caution">
    <text evidence="7">The sequence shown here is derived from an EMBL/GenBank/DDBJ whole genome shotgun (WGS) entry which is preliminary data.</text>
</comment>
<dbReference type="InterPro" id="IPR013149">
    <property type="entry name" value="ADH-like_C"/>
</dbReference>
<dbReference type="Pfam" id="PF00107">
    <property type="entry name" value="ADH_zinc_N"/>
    <property type="match status" value="1"/>
</dbReference>
<feature type="domain" description="Enoyl reductase (ER)" evidence="6">
    <location>
        <begin position="10"/>
        <end position="365"/>
    </location>
</feature>
<dbReference type="Proteomes" id="UP001155163">
    <property type="component" value="Unassembled WGS sequence"/>
</dbReference>
<dbReference type="PANTHER" id="PTHR43880:SF12">
    <property type="entry name" value="ALCOHOL DEHYDROGENASE CLASS-3"/>
    <property type="match status" value="1"/>
</dbReference>
<evidence type="ECO:0000256" key="2">
    <source>
        <dbReference type="ARBA" id="ARBA00022833"/>
    </source>
</evidence>